<dbReference type="InterPro" id="IPR001466">
    <property type="entry name" value="Beta-lactam-related"/>
</dbReference>
<accession>A0A8J4E2H4</accession>
<reference evidence="2" key="1">
    <citation type="submission" date="2021-01" db="EMBL/GenBank/DDBJ databases">
        <title>Whole genome shotgun sequence of Virgisporangium aurantiacum NBRC 16421.</title>
        <authorList>
            <person name="Komaki H."/>
            <person name="Tamura T."/>
        </authorList>
    </citation>
    <scope>NUCLEOTIDE SEQUENCE</scope>
    <source>
        <strain evidence="2">NBRC 16421</strain>
    </source>
</reference>
<dbReference type="PANTHER" id="PTHR46825">
    <property type="entry name" value="D-ALANYL-D-ALANINE-CARBOXYPEPTIDASE/ENDOPEPTIDASE AMPH"/>
    <property type="match status" value="1"/>
</dbReference>
<dbReference type="SUPFAM" id="SSF56601">
    <property type="entry name" value="beta-lactamase/transpeptidase-like"/>
    <property type="match status" value="1"/>
</dbReference>
<sequence>MDGASVVLDQGRFDEVVRRHQVPGACLGVLVGDQVQTMATGVLHTGTGVGATVDSLFQIGSIAKAYTATMVMRLVEQGVVRLDSPVVEVLADFKVADPFVTDHVTLRHLLTHTSGIAGDFFHDTGRGDDCLTRYVADCIDLGQDHPLGATLSYCNTGYTILGRIIEVLTGTTWDQALSALVAEPLGLTHTWTLPEDALRFRAAMGHVTTGATDAPRPATRWGPPRSEGPCGLICASASDMLAFARLQLSDAYLTQMRQPQMAVPNPVVDHWGLGWMLWNWDGHQVFGHSGDTIGQAAYLLIVPDLQVAIVLLANSNRIGTLYQELFGHLLRELCGISMPAPVTVPAEPAPIDVERYVGVYRRVGTHLTVTANDDGGLLLAATPTGGLASVLSPYQIDLVPVTDRLFAGLPSYSTRPTPVTFDGDYLHVGVRAATRAA</sequence>
<proteinExistence type="predicted"/>
<evidence type="ECO:0000313" key="2">
    <source>
        <dbReference type="EMBL" id="GIJ58903.1"/>
    </source>
</evidence>
<dbReference type="Pfam" id="PF00144">
    <property type="entry name" value="Beta-lactamase"/>
    <property type="match status" value="1"/>
</dbReference>
<gene>
    <name evidence="2" type="ORF">Vau01_064190</name>
</gene>
<comment type="caution">
    <text evidence="2">The sequence shown here is derived from an EMBL/GenBank/DDBJ whole genome shotgun (WGS) entry which is preliminary data.</text>
</comment>
<dbReference type="PANTHER" id="PTHR46825:SF8">
    <property type="entry name" value="BETA-LACTAMASE-RELATED"/>
    <property type="match status" value="1"/>
</dbReference>
<evidence type="ECO:0000313" key="3">
    <source>
        <dbReference type="Proteomes" id="UP000612585"/>
    </source>
</evidence>
<name>A0A8J4E2H4_9ACTN</name>
<feature type="domain" description="Beta-lactamase-related" evidence="1">
    <location>
        <begin position="13"/>
        <end position="317"/>
    </location>
</feature>
<keyword evidence="3" id="KW-1185">Reference proteome</keyword>
<dbReference type="Gene3D" id="3.40.710.10">
    <property type="entry name" value="DD-peptidase/beta-lactamase superfamily"/>
    <property type="match status" value="1"/>
</dbReference>
<organism evidence="2 3">
    <name type="scientific">Virgisporangium aurantiacum</name>
    <dbReference type="NCBI Taxonomy" id="175570"/>
    <lineage>
        <taxon>Bacteria</taxon>
        <taxon>Bacillati</taxon>
        <taxon>Actinomycetota</taxon>
        <taxon>Actinomycetes</taxon>
        <taxon>Micromonosporales</taxon>
        <taxon>Micromonosporaceae</taxon>
        <taxon>Virgisporangium</taxon>
    </lineage>
</organism>
<dbReference type="InterPro" id="IPR050491">
    <property type="entry name" value="AmpC-like"/>
</dbReference>
<protein>
    <recommendedName>
        <fullName evidence="1">Beta-lactamase-related domain-containing protein</fullName>
    </recommendedName>
</protein>
<evidence type="ECO:0000259" key="1">
    <source>
        <dbReference type="Pfam" id="PF00144"/>
    </source>
</evidence>
<dbReference type="InterPro" id="IPR012338">
    <property type="entry name" value="Beta-lactam/transpept-like"/>
</dbReference>
<dbReference type="Proteomes" id="UP000612585">
    <property type="component" value="Unassembled WGS sequence"/>
</dbReference>
<dbReference type="AlphaFoldDB" id="A0A8J4E2H4"/>
<dbReference type="EMBL" id="BOPG01000043">
    <property type="protein sequence ID" value="GIJ58903.1"/>
    <property type="molecule type" value="Genomic_DNA"/>
</dbReference>